<sequence>MQNRGRIITFEGINGVGKTTQAHLLARALEQAGNQVRLIKYPQYEAPVGELIRRYLKGEFGPKEKLFDFAAMLYAADRAQNTSLYEELLSSGVTIIHDRYKEANWGILTALFPDPAVREEKLQWLLTLEKHMPSSDLVIYLDLPVEDAYQQMALRELWDTHEVDRSFMQACKERYDELSLRFRWVRISGLSGNIIKSTEDKQKEILEEVFAYCPDLSAARYT</sequence>
<keyword evidence="3 8" id="KW-0545">Nucleotide biosynthesis</keyword>
<evidence type="ECO:0000256" key="8">
    <source>
        <dbReference type="HAMAP-Rule" id="MF_00165"/>
    </source>
</evidence>
<evidence type="ECO:0000256" key="4">
    <source>
        <dbReference type="ARBA" id="ARBA00022741"/>
    </source>
</evidence>
<evidence type="ECO:0000313" key="10">
    <source>
        <dbReference type="EMBL" id="OIP96698.1"/>
    </source>
</evidence>
<keyword evidence="6 8" id="KW-0067">ATP-binding</keyword>
<evidence type="ECO:0000259" key="9">
    <source>
        <dbReference type="Pfam" id="PF02223"/>
    </source>
</evidence>
<organism evidence="10 11">
    <name type="scientific">Candidatus Wirthbacteria bacterium CG2_30_54_11</name>
    <dbReference type="NCBI Taxonomy" id="1817892"/>
    <lineage>
        <taxon>Bacteria</taxon>
        <taxon>Candidatus Wirthbacteria</taxon>
    </lineage>
</organism>
<dbReference type="GO" id="GO:0005737">
    <property type="term" value="C:cytoplasm"/>
    <property type="evidence" value="ECO:0007669"/>
    <property type="project" value="TreeGrafter"/>
</dbReference>
<dbReference type="GO" id="GO:0005524">
    <property type="term" value="F:ATP binding"/>
    <property type="evidence" value="ECO:0007669"/>
    <property type="project" value="UniProtKB-UniRule"/>
</dbReference>
<feature type="domain" description="Thymidylate kinase-like" evidence="9">
    <location>
        <begin position="10"/>
        <end position="187"/>
    </location>
</feature>
<keyword evidence="5 8" id="KW-0418">Kinase</keyword>
<dbReference type="Gene3D" id="3.40.50.300">
    <property type="entry name" value="P-loop containing nucleotide triphosphate hydrolases"/>
    <property type="match status" value="1"/>
</dbReference>
<dbReference type="STRING" id="1817892.AUK40_04585"/>
<gene>
    <name evidence="8" type="primary">tmk</name>
    <name evidence="10" type="ORF">AUK40_04585</name>
</gene>
<dbReference type="GO" id="GO:0004798">
    <property type="term" value="F:dTMP kinase activity"/>
    <property type="evidence" value="ECO:0007669"/>
    <property type="project" value="UniProtKB-UniRule"/>
</dbReference>
<dbReference type="GO" id="GO:0006227">
    <property type="term" value="P:dUDP biosynthetic process"/>
    <property type="evidence" value="ECO:0007669"/>
    <property type="project" value="TreeGrafter"/>
</dbReference>
<evidence type="ECO:0000256" key="2">
    <source>
        <dbReference type="ARBA" id="ARBA00022679"/>
    </source>
</evidence>
<comment type="similarity">
    <text evidence="1 8">Belongs to the thymidylate kinase family.</text>
</comment>
<evidence type="ECO:0000313" key="11">
    <source>
        <dbReference type="Proteomes" id="UP000183245"/>
    </source>
</evidence>
<dbReference type="PANTHER" id="PTHR10344:SF4">
    <property type="entry name" value="UMP-CMP KINASE 2, MITOCHONDRIAL"/>
    <property type="match status" value="1"/>
</dbReference>
<dbReference type="InterPro" id="IPR039430">
    <property type="entry name" value="Thymidylate_kin-like_dom"/>
</dbReference>
<dbReference type="Pfam" id="PF02223">
    <property type="entry name" value="Thymidylate_kin"/>
    <property type="match status" value="1"/>
</dbReference>
<comment type="catalytic activity">
    <reaction evidence="7 8">
        <text>dTMP + ATP = dTDP + ADP</text>
        <dbReference type="Rhea" id="RHEA:13517"/>
        <dbReference type="ChEBI" id="CHEBI:30616"/>
        <dbReference type="ChEBI" id="CHEBI:58369"/>
        <dbReference type="ChEBI" id="CHEBI:63528"/>
        <dbReference type="ChEBI" id="CHEBI:456216"/>
        <dbReference type="EC" id="2.7.4.9"/>
    </reaction>
</comment>
<dbReference type="InterPro" id="IPR027417">
    <property type="entry name" value="P-loop_NTPase"/>
</dbReference>
<dbReference type="EC" id="2.7.4.9" evidence="8"/>
<accession>A0A1J5IQK7</accession>
<comment type="caution">
    <text evidence="8">Lacks conserved residue(s) required for the propagation of feature annotation.</text>
</comment>
<dbReference type="PANTHER" id="PTHR10344">
    <property type="entry name" value="THYMIDYLATE KINASE"/>
    <property type="match status" value="1"/>
</dbReference>
<dbReference type="EMBL" id="MNZT01000080">
    <property type="protein sequence ID" value="OIP96698.1"/>
    <property type="molecule type" value="Genomic_DNA"/>
</dbReference>
<proteinExistence type="inferred from homology"/>
<dbReference type="HAMAP" id="MF_00165">
    <property type="entry name" value="Thymidylate_kinase"/>
    <property type="match status" value="1"/>
</dbReference>
<dbReference type="CDD" id="cd01672">
    <property type="entry name" value="TMPK"/>
    <property type="match status" value="1"/>
</dbReference>
<dbReference type="InterPro" id="IPR018094">
    <property type="entry name" value="Thymidylate_kinase"/>
</dbReference>
<dbReference type="SUPFAM" id="SSF52540">
    <property type="entry name" value="P-loop containing nucleoside triphosphate hydrolases"/>
    <property type="match status" value="1"/>
</dbReference>
<evidence type="ECO:0000256" key="1">
    <source>
        <dbReference type="ARBA" id="ARBA00009776"/>
    </source>
</evidence>
<dbReference type="AlphaFoldDB" id="A0A1J5IQK7"/>
<dbReference type="GO" id="GO:0006235">
    <property type="term" value="P:dTTP biosynthetic process"/>
    <property type="evidence" value="ECO:0007669"/>
    <property type="project" value="UniProtKB-UniRule"/>
</dbReference>
<dbReference type="GO" id="GO:0006233">
    <property type="term" value="P:dTDP biosynthetic process"/>
    <property type="evidence" value="ECO:0007669"/>
    <property type="project" value="InterPro"/>
</dbReference>
<dbReference type="Proteomes" id="UP000183245">
    <property type="component" value="Unassembled WGS sequence"/>
</dbReference>
<evidence type="ECO:0000256" key="7">
    <source>
        <dbReference type="ARBA" id="ARBA00048743"/>
    </source>
</evidence>
<comment type="caution">
    <text evidence="10">The sequence shown here is derived from an EMBL/GenBank/DDBJ whole genome shotgun (WGS) entry which is preliminary data.</text>
</comment>
<reference evidence="10 11" key="1">
    <citation type="journal article" date="2016" name="Environ. Microbiol.">
        <title>Genomic resolution of a cold subsurface aquifer community provides metabolic insights for novel microbes adapted to high CO concentrations.</title>
        <authorList>
            <person name="Probst A.J."/>
            <person name="Castelle C.J."/>
            <person name="Singh A."/>
            <person name="Brown C.T."/>
            <person name="Anantharaman K."/>
            <person name="Sharon I."/>
            <person name="Hug L.A."/>
            <person name="Burstein D."/>
            <person name="Emerson J.B."/>
            <person name="Thomas B.C."/>
            <person name="Banfield J.F."/>
        </authorList>
    </citation>
    <scope>NUCLEOTIDE SEQUENCE [LARGE SCALE GENOMIC DNA]</scope>
    <source>
        <strain evidence="10">CG2_30_54_11</strain>
    </source>
</reference>
<protein>
    <recommendedName>
        <fullName evidence="8">Thymidylate kinase</fullName>
        <ecNumber evidence="8">2.7.4.9</ecNumber>
    </recommendedName>
    <alternativeName>
        <fullName evidence="8">dTMP kinase</fullName>
    </alternativeName>
</protein>
<name>A0A1J5IQK7_9BACT</name>
<comment type="function">
    <text evidence="8">Phosphorylation of dTMP to form dTDP in both de novo and salvage pathways of dTTP synthesis.</text>
</comment>
<keyword evidence="2 8" id="KW-0808">Transferase</keyword>
<keyword evidence="4 8" id="KW-0547">Nucleotide-binding</keyword>
<evidence type="ECO:0000256" key="6">
    <source>
        <dbReference type="ARBA" id="ARBA00022840"/>
    </source>
</evidence>
<evidence type="ECO:0000256" key="5">
    <source>
        <dbReference type="ARBA" id="ARBA00022777"/>
    </source>
</evidence>
<evidence type="ECO:0000256" key="3">
    <source>
        <dbReference type="ARBA" id="ARBA00022727"/>
    </source>
</evidence>